<evidence type="ECO:0000313" key="2">
    <source>
        <dbReference type="Proteomes" id="UP001194468"/>
    </source>
</evidence>
<accession>A0AAD4BW30</accession>
<reference evidence="1" key="2">
    <citation type="journal article" date="2020" name="Nat. Commun.">
        <title>Large-scale genome sequencing of mycorrhizal fungi provides insights into the early evolution of symbiotic traits.</title>
        <authorList>
            <person name="Miyauchi S."/>
            <person name="Kiss E."/>
            <person name="Kuo A."/>
            <person name="Drula E."/>
            <person name="Kohler A."/>
            <person name="Sanchez-Garcia M."/>
            <person name="Morin E."/>
            <person name="Andreopoulos B."/>
            <person name="Barry K.W."/>
            <person name="Bonito G."/>
            <person name="Buee M."/>
            <person name="Carver A."/>
            <person name="Chen C."/>
            <person name="Cichocki N."/>
            <person name="Clum A."/>
            <person name="Culley D."/>
            <person name="Crous P.W."/>
            <person name="Fauchery L."/>
            <person name="Girlanda M."/>
            <person name="Hayes R.D."/>
            <person name="Keri Z."/>
            <person name="LaButti K."/>
            <person name="Lipzen A."/>
            <person name="Lombard V."/>
            <person name="Magnuson J."/>
            <person name="Maillard F."/>
            <person name="Murat C."/>
            <person name="Nolan M."/>
            <person name="Ohm R.A."/>
            <person name="Pangilinan J."/>
            <person name="Pereira M.F."/>
            <person name="Perotto S."/>
            <person name="Peter M."/>
            <person name="Pfister S."/>
            <person name="Riley R."/>
            <person name="Sitrit Y."/>
            <person name="Stielow J.B."/>
            <person name="Szollosi G."/>
            <person name="Zifcakova L."/>
            <person name="Stursova M."/>
            <person name="Spatafora J.W."/>
            <person name="Tedersoo L."/>
            <person name="Vaario L.M."/>
            <person name="Yamada A."/>
            <person name="Yan M."/>
            <person name="Wang P."/>
            <person name="Xu J."/>
            <person name="Bruns T."/>
            <person name="Baldrian P."/>
            <person name="Vilgalys R."/>
            <person name="Dunand C."/>
            <person name="Henrissat B."/>
            <person name="Grigoriev I.V."/>
            <person name="Hibbett D."/>
            <person name="Nagy L.G."/>
            <person name="Martin F.M."/>
        </authorList>
    </citation>
    <scope>NUCLEOTIDE SEQUENCE</scope>
    <source>
        <strain evidence="1">BED1</strain>
    </source>
</reference>
<evidence type="ECO:0000313" key="1">
    <source>
        <dbReference type="EMBL" id="KAF8441356.1"/>
    </source>
</evidence>
<reference evidence="1" key="1">
    <citation type="submission" date="2019-10" db="EMBL/GenBank/DDBJ databases">
        <authorList>
            <consortium name="DOE Joint Genome Institute"/>
            <person name="Kuo A."/>
            <person name="Miyauchi S."/>
            <person name="Kiss E."/>
            <person name="Drula E."/>
            <person name="Kohler A."/>
            <person name="Sanchez-Garcia M."/>
            <person name="Andreopoulos B."/>
            <person name="Barry K.W."/>
            <person name="Bonito G."/>
            <person name="Buee M."/>
            <person name="Carver A."/>
            <person name="Chen C."/>
            <person name="Cichocki N."/>
            <person name="Clum A."/>
            <person name="Culley D."/>
            <person name="Crous P.W."/>
            <person name="Fauchery L."/>
            <person name="Girlanda M."/>
            <person name="Hayes R."/>
            <person name="Keri Z."/>
            <person name="LaButti K."/>
            <person name="Lipzen A."/>
            <person name="Lombard V."/>
            <person name="Magnuson J."/>
            <person name="Maillard F."/>
            <person name="Morin E."/>
            <person name="Murat C."/>
            <person name="Nolan M."/>
            <person name="Ohm R."/>
            <person name="Pangilinan J."/>
            <person name="Pereira M."/>
            <person name="Perotto S."/>
            <person name="Peter M."/>
            <person name="Riley R."/>
            <person name="Sitrit Y."/>
            <person name="Stielow B."/>
            <person name="Szollosi G."/>
            <person name="Zifcakova L."/>
            <person name="Stursova M."/>
            <person name="Spatafora J.W."/>
            <person name="Tedersoo L."/>
            <person name="Vaario L.-M."/>
            <person name="Yamada A."/>
            <person name="Yan M."/>
            <person name="Wang P."/>
            <person name="Xu J."/>
            <person name="Bruns T."/>
            <person name="Baldrian P."/>
            <person name="Vilgalys R."/>
            <person name="Henrissat B."/>
            <person name="Grigoriev I.V."/>
            <person name="Hibbett D."/>
            <person name="Nagy L.G."/>
            <person name="Martin F.M."/>
        </authorList>
    </citation>
    <scope>NUCLEOTIDE SEQUENCE</scope>
    <source>
        <strain evidence="1">BED1</strain>
    </source>
</reference>
<evidence type="ECO:0008006" key="3">
    <source>
        <dbReference type="Google" id="ProtNLM"/>
    </source>
</evidence>
<protein>
    <recommendedName>
        <fullName evidence="3">Inhibitor I9 domain-containing protein</fullName>
    </recommendedName>
</protein>
<name>A0AAD4BW30_BOLED</name>
<comment type="caution">
    <text evidence="1">The sequence shown here is derived from an EMBL/GenBank/DDBJ whole genome shotgun (WGS) entry which is preliminary data.</text>
</comment>
<dbReference type="Gene3D" id="3.30.70.80">
    <property type="entry name" value="Peptidase S8 propeptide/proteinase inhibitor I9"/>
    <property type="match status" value="1"/>
</dbReference>
<dbReference type="EMBL" id="WHUW01000010">
    <property type="protein sequence ID" value="KAF8441356.1"/>
    <property type="molecule type" value="Genomic_DNA"/>
</dbReference>
<dbReference type="AlphaFoldDB" id="A0AAD4BW30"/>
<dbReference type="Proteomes" id="UP001194468">
    <property type="component" value="Unassembled WGS sequence"/>
</dbReference>
<dbReference type="InterPro" id="IPR037045">
    <property type="entry name" value="S8pro/Inhibitor_I9_sf"/>
</dbReference>
<sequence>MSEQPQTFILMFENASAYDKYKQEVIASGGKIKDDLGALLGFTAVMPPTLVQSIRAGSLVDNGITSFEPDSVVTIQ</sequence>
<proteinExistence type="predicted"/>
<organism evidence="1 2">
    <name type="scientific">Boletus edulis BED1</name>
    <dbReference type="NCBI Taxonomy" id="1328754"/>
    <lineage>
        <taxon>Eukaryota</taxon>
        <taxon>Fungi</taxon>
        <taxon>Dikarya</taxon>
        <taxon>Basidiomycota</taxon>
        <taxon>Agaricomycotina</taxon>
        <taxon>Agaricomycetes</taxon>
        <taxon>Agaricomycetidae</taxon>
        <taxon>Boletales</taxon>
        <taxon>Boletineae</taxon>
        <taxon>Boletaceae</taxon>
        <taxon>Boletoideae</taxon>
        <taxon>Boletus</taxon>
    </lineage>
</organism>
<keyword evidence="2" id="KW-1185">Reference proteome</keyword>
<gene>
    <name evidence="1" type="ORF">L210DRAFT_979194</name>
</gene>